<dbReference type="InterPro" id="IPR050226">
    <property type="entry name" value="NagZ_Beta-hexosaminidase"/>
</dbReference>
<organism evidence="10 11">
    <name type="scientific">Mycovorax composti</name>
    <dbReference type="NCBI Taxonomy" id="2962693"/>
    <lineage>
        <taxon>Bacteria</taxon>
        <taxon>Pseudomonadati</taxon>
        <taxon>Bacteroidota</taxon>
        <taxon>Chitinophagia</taxon>
        <taxon>Chitinophagales</taxon>
        <taxon>Chitinophagaceae</taxon>
        <taxon>Mycovorax</taxon>
    </lineage>
</organism>
<evidence type="ECO:0000259" key="8">
    <source>
        <dbReference type="Pfam" id="PF00144"/>
    </source>
</evidence>
<accession>A0ABZ2EH19</accession>
<name>A0ABZ2EH19_9BACT</name>
<comment type="catalytic activity">
    <reaction evidence="1">
        <text>Hydrolysis of terminal non-reducing N-acetyl-D-hexosamine residues in N-acetyl-beta-D-hexosaminides.</text>
        <dbReference type="EC" id="3.2.1.52"/>
    </reaction>
</comment>
<evidence type="ECO:0000256" key="2">
    <source>
        <dbReference type="ARBA" id="ARBA00005336"/>
    </source>
</evidence>
<feature type="chain" id="PRO_5045899249" description="beta-N-acetylhexosaminidase" evidence="7">
    <location>
        <begin position="21"/>
        <end position="975"/>
    </location>
</feature>
<evidence type="ECO:0000259" key="9">
    <source>
        <dbReference type="Pfam" id="PF00933"/>
    </source>
</evidence>
<feature type="signal peptide" evidence="7">
    <location>
        <begin position="1"/>
        <end position="20"/>
    </location>
</feature>
<dbReference type="PANTHER" id="PTHR30480:SF13">
    <property type="entry name" value="BETA-HEXOSAMINIDASE"/>
    <property type="match status" value="1"/>
</dbReference>
<protein>
    <recommendedName>
        <fullName evidence="3">beta-N-acetylhexosaminidase</fullName>
        <ecNumber evidence="3">3.2.1.52</ecNumber>
    </recommendedName>
</protein>
<dbReference type="PANTHER" id="PTHR30480">
    <property type="entry name" value="BETA-HEXOSAMINIDASE-RELATED"/>
    <property type="match status" value="1"/>
</dbReference>
<evidence type="ECO:0000256" key="4">
    <source>
        <dbReference type="ARBA" id="ARBA00022801"/>
    </source>
</evidence>
<evidence type="ECO:0000256" key="1">
    <source>
        <dbReference type="ARBA" id="ARBA00001231"/>
    </source>
</evidence>
<dbReference type="Gene3D" id="3.40.710.10">
    <property type="entry name" value="DD-peptidase/beta-lactamase superfamily"/>
    <property type="match status" value="1"/>
</dbReference>
<evidence type="ECO:0000256" key="5">
    <source>
        <dbReference type="ARBA" id="ARBA00023295"/>
    </source>
</evidence>
<dbReference type="InterPro" id="IPR001764">
    <property type="entry name" value="Glyco_hydro_3_N"/>
</dbReference>
<dbReference type="Pfam" id="PF00144">
    <property type="entry name" value="Beta-lactamase"/>
    <property type="match status" value="1"/>
</dbReference>
<dbReference type="EMBL" id="CP144143">
    <property type="protein sequence ID" value="WWC82710.1"/>
    <property type="molecule type" value="Genomic_DNA"/>
</dbReference>
<dbReference type="InterPro" id="IPR001466">
    <property type="entry name" value="Beta-lactam-related"/>
</dbReference>
<evidence type="ECO:0000256" key="3">
    <source>
        <dbReference type="ARBA" id="ARBA00012663"/>
    </source>
</evidence>
<dbReference type="Pfam" id="PF00933">
    <property type="entry name" value="Glyco_hydro_3"/>
    <property type="match status" value="1"/>
</dbReference>
<dbReference type="InterPro" id="IPR012338">
    <property type="entry name" value="Beta-lactam/transpept-like"/>
</dbReference>
<feature type="region of interest" description="Disordered" evidence="6">
    <location>
        <begin position="887"/>
        <end position="911"/>
    </location>
</feature>
<feature type="compositionally biased region" description="Basic and acidic residues" evidence="6">
    <location>
        <begin position="888"/>
        <end position="901"/>
    </location>
</feature>
<dbReference type="SUPFAM" id="SSF51445">
    <property type="entry name" value="(Trans)glycosidases"/>
    <property type="match status" value="1"/>
</dbReference>
<keyword evidence="4 10" id="KW-0378">Hydrolase</keyword>
<feature type="domain" description="Beta-lactamase-related" evidence="8">
    <location>
        <begin position="585"/>
        <end position="945"/>
    </location>
</feature>
<reference evidence="11" key="1">
    <citation type="submission" date="2024-01" db="EMBL/GenBank/DDBJ databases">
        <title>Mycovorax composti gen. nov. sp. nov., a member of the family Chitinophagaceae isolated from button mushroom compost.</title>
        <authorList>
            <person name="Thai M."/>
            <person name="Bell T.L."/>
            <person name="Kertesz M.A."/>
        </authorList>
    </citation>
    <scope>NUCLEOTIDE SEQUENCE [LARGE SCALE GENOMIC DNA]</scope>
    <source>
        <strain evidence="11">C216</strain>
    </source>
</reference>
<dbReference type="InterPro" id="IPR036962">
    <property type="entry name" value="Glyco_hydro_3_N_sf"/>
</dbReference>
<dbReference type="Proteomes" id="UP001321305">
    <property type="component" value="Chromosome"/>
</dbReference>
<gene>
    <name evidence="10" type="primary">nagZ</name>
    <name evidence="10" type="ORF">PIECOFPK_00419</name>
</gene>
<evidence type="ECO:0000256" key="6">
    <source>
        <dbReference type="SAM" id="MobiDB-lite"/>
    </source>
</evidence>
<dbReference type="Gene3D" id="3.20.20.300">
    <property type="entry name" value="Glycoside hydrolase, family 3, N-terminal domain"/>
    <property type="match status" value="1"/>
</dbReference>
<feature type="domain" description="Glycoside hydrolase family 3 N-terminal" evidence="9">
    <location>
        <begin position="40"/>
        <end position="352"/>
    </location>
</feature>
<proteinExistence type="inferred from homology"/>
<dbReference type="GO" id="GO:0004563">
    <property type="term" value="F:beta-N-acetylhexosaminidase activity"/>
    <property type="evidence" value="ECO:0007669"/>
    <property type="project" value="UniProtKB-EC"/>
</dbReference>
<keyword evidence="5 10" id="KW-0326">Glycosidase</keyword>
<keyword evidence="7" id="KW-0732">Signal</keyword>
<evidence type="ECO:0000313" key="11">
    <source>
        <dbReference type="Proteomes" id="UP001321305"/>
    </source>
</evidence>
<evidence type="ECO:0000256" key="7">
    <source>
        <dbReference type="SAM" id="SignalP"/>
    </source>
</evidence>
<dbReference type="InterPro" id="IPR017853">
    <property type="entry name" value="GH"/>
</dbReference>
<dbReference type="SUPFAM" id="SSF56601">
    <property type="entry name" value="beta-lactamase/transpeptidase-like"/>
    <property type="match status" value="1"/>
</dbReference>
<keyword evidence="11" id="KW-1185">Reference proteome</keyword>
<comment type="similarity">
    <text evidence="2">Belongs to the glycosyl hydrolase 3 family.</text>
</comment>
<dbReference type="PRINTS" id="PR00133">
    <property type="entry name" value="GLHYDRLASE3"/>
</dbReference>
<evidence type="ECO:0000313" key="10">
    <source>
        <dbReference type="EMBL" id="WWC82710.1"/>
    </source>
</evidence>
<dbReference type="RefSeq" id="WP_409966409.1">
    <property type="nucleotide sequence ID" value="NZ_CP144143.1"/>
</dbReference>
<dbReference type="EC" id="3.2.1.52" evidence="3"/>
<sequence>MMKKFGLFLLATACSFFSYAQNDAAAHKWVEETYKKLTNEERIAQLIIIRAYSNKGVEPNVVNSIKKYNVGSICFFQGGPVRQAKLTNYYQSIAKTPILITIDGEYGLGMRLDSVTQYPYAMTLGAVADPSLVYRTGKAIGAQHKRLGVHVDYAPVVDINNNPNNPVIGFRSFGEDKYRVAKMGVAYMKGMQDAGIMACAKHFPGHGDVDVDSHLDLPVINKSRAELDDMELYPFREMIKAGVQSVMVGHLSVPSIEKGKNRATSISANAVNGILRNELGFTGLTFTDALEMKGVAKFFPGGTIAVEALIAGNDMLCLPESVEGTINAVKEAIKQKRLSWKDIEAKVKKVLRAKYNLGLAHQQPVVLDNLLADLNAETNAIRQEVAKNALTLLKLTNTTTFRNEFFSWPLKKDRKIAYVGFGTKENKALGERLKKDFNADVFYIKYNEPASKGGMVVKAIEEGKYDDVIIGFHDLTLRNTKNNNYGITQEALKSWYALNKTNAITLVFGNPLAINSLCGAQSLVVCYEDDDIFQNVAADWLRGDFVAQGSLPMSVCAYKAGDGKIITNPETAILEPIGDERFAEVDSLAQAGINRRAFPGCVILAAKDGKIVYHKAFGNYEFENAPAMQLHSIFDLASVTKISAVTVSIMKLVEEGKVDLKKKLKDYLPFTRKTNKADLTLENILLHQAGMVPFIPFYKATLDEDGNPRTDLYRSAPEPGFTTPVARNLYIRDDWKDTIWASILQSPVVPQGRKYEYSDNDFWFLGKIVETVSGKALEEYVRDNFYIPLHMTTTGYRPLERFPLERIVPTEIEYGFRNQLIHGTVHDEGAALGGGVAGHAGLFSSAYDLGKLYQMLLNGGELNGRRFLKWETIQNFTAYRSSISRRGYGFDKPEKDNDTRQRPYPSQLASPQTYGHTGFTGTCVWVDPKYNILYIFLSNRVYPSRNSQGLVIDGKDIRGQIQDAIYRALGVTGIS</sequence>